<proteinExistence type="predicted"/>
<sequence length="76" mass="8633">MPSEGRGQAWMQGGIPISAMPVLIPRGQWEAHYSPLRNDTQCATEHLSYSRLDFFPASDFRFDPAVAKICSNEYWV</sequence>
<evidence type="ECO:0000313" key="2">
    <source>
        <dbReference type="Proteomes" id="UP000596276"/>
    </source>
</evidence>
<gene>
    <name evidence="1" type="ORF">F9C07_51</name>
</gene>
<dbReference type="Proteomes" id="UP000596276">
    <property type="component" value="Chromosome 1"/>
</dbReference>
<evidence type="ECO:0000313" key="1">
    <source>
        <dbReference type="EMBL" id="QRD87058.1"/>
    </source>
</evidence>
<accession>A0A7U2QW63</accession>
<keyword evidence="2" id="KW-1185">Reference proteome</keyword>
<protein>
    <submittedName>
        <fullName evidence="1">Uncharacterized protein</fullName>
    </submittedName>
</protein>
<dbReference type="AlphaFoldDB" id="A0A7U2QW63"/>
<name>A0A7U2QW63_ASPFN</name>
<dbReference type="EMBL" id="CP044619">
    <property type="protein sequence ID" value="QRD87058.1"/>
    <property type="molecule type" value="Genomic_DNA"/>
</dbReference>
<dbReference type="VEuPathDB" id="FungiDB:F9C07_51"/>
<organism evidence="1 2">
    <name type="scientific">Aspergillus flavus (strain ATCC 200026 / FGSC A1120 / IAM 13836 / NRRL 3357 / JCM 12722 / SRRC 167)</name>
    <dbReference type="NCBI Taxonomy" id="332952"/>
    <lineage>
        <taxon>Eukaryota</taxon>
        <taxon>Fungi</taxon>
        <taxon>Dikarya</taxon>
        <taxon>Ascomycota</taxon>
        <taxon>Pezizomycotina</taxon>
        <taxon>Eurotiomycetes</taxon>
        <taxon>Eurotiomycetidae</taxon>
        <taxon>Eurotiales</taxon>
        <taxon>Aspergillaceae</taxon>
        <taxon>Aspergillus</taxon>
        <taxon>Aspergillus subgen. Circumdati</taxon>
    </lineage>
</organism>
<reference evidence="2" key="1">
    <citation type="journal article" date="2021" name="G3 (Bethesda)">
        <title>Chromosome assembled and annotated genome sequence of Aspergillus flavus NRRL 3357.</title>
        <authorList>
            <person name="Skerker J.M."/>
            <person name="Pianalto K.M."/>
            <person name="Mondo S.J."/>
            <person name="Yang K."/>
            <person name="Arkin A.P."/>
            <person name="Keller N.P."/>
            <person name="Grigoriev I.V."/>
            <person name="Louise Glass N.L."/>
        </authorList>
    </citation>
    <scope>NUCLEOTIDE SEQUENCE [LARGE SCALE GENOMIC DNA]</scope>
    <source>
        <strain evidence="2">ATCC 200026 / FGSC A1120 / IAM 13836 / NRRL 3357 / JCM 12722 / SRRC 167</strain>
    </source>
</reference>